<organism evidence="2 3">
    <name type="scientific">Trifolium medium</name>
    <dbReference type="NCBI Taxonomy" id="97028"/>
    <lineage>
        <taxon>Eukaryota</taxon>
        <taxon>Viridiplantae</taxon>
        <taxon>Streptophyta</taxon>
        <taxon>Embryophyta</taxon>
        <taxon>Tracheophyta</taxon>
        <taxon>Spermatophyta</taxon>
        <taxon>Magnoliopsida</taxon>
        <taxon>eudicotyledons</taxon>
        <taxon>Gunneridae</taxon>
        <taxon>Pentapetalae</taxon>
        <taxon>rosids</taxon>
        <taxon>fabids</taxon>
        <taxon>Fabales</taxon>
        <taxon>Fabaceae</taxon>
        <taxon>Papilionoideae</taxon>
        <taxon>50 kb inversion clade</taxon>
        <taxon>NPAAA clade</taxon>
        <taxon>Hologalegina</taxon>
        <taxon>IRL clade</taxon>
        <taxon>Trifolieae</taxon>
        <taxon>Trifolium</taxon>
    </lineage>
</organism>
<name>A0A392P1N0_9FABA</name>
<sequence>PNAVPSNLGTKRPKPSPKSHGPTLNLEQAGQHIAATNPAKQTIAMFHHFGAPTRVTSWRYPTQRTV</sequence>
<keyword evidence="3" id="KW-1185">Reference proteome</keyword>
<evidence type="ECO:0000256" key="1">
    <source>
        <dbReference type="SAM" id="MobiDB-lite"/>
    </source>
</evidence>
<evidence type="ECO:0000313" key="3">
    <source>
        <dbReference type="Proteomes" id="UP000265520"/>
    </source>
</evidence>
<evidence type="ECO:0000313" key="2">
    <source>
        <dbReference type="EMBL" id="MCI05963.1"/>
    </source>
</evidence>
<proteinExistence type="predicted"/>
<reference evidence="2 3" key="1">
    <citation type="journal article" date="2018" name="Front. Plant Sci.">
        <title>Red Clover (Trifolium pratense) and Zigzag Clover (T. medium) - A Picture of Genomic Similarities and Differences.</title>
        <authorList>
            <person name="Dluhosova J."/>
            <person name="Istvanek J."/>
            <person name="Nedelnik J."/>
            <person name="Repkova J."/>
        </authorList>
    </citation>
    <scope>NUCLEOTIDE SEQUENCE [LARGE SCALE GENOMIC DNA]</scope>
    <source>
        <strain evidence="3">cv. 10/8</strain>
        <tissue evidence="2">Leaf</tissue>
    </source>
</reference>
<comment type="caution">
    <text evidence="2">The sequence shown here is derived from an EMBL/GenBank/DDBJ whole genome shotgun (WGS) entry which is preliminary data.</text>
</comment>
<dbReference type="AlphaFoldDB" id="A0A392P1N0"/>
<dbReference type="EMBL" id="LXQA010060286">
    <property type="protein sequence ID" value="MCI05963.1"/>
    <property type="molecule type" value="Genomic_DNA"/>
</dbReference>
<accession>A0A392P1N0</accession>
<feature type="region of interest" description="Disordered" evidence="1">
    <location>
        <begin position="1"/>
        <end position="25"/>
    </location>
</feature>
<protein>
    <submittedName>
        <fullName evidence="2">Uncharacterized protein</fullName>
    </submittedName>
</protein>
<dbReference type="Proteomes" id="UP000265520">
    <property type="component" value="Unassembled WGS sequence"/>
</dbReference>
<feature type="non-terminal residue" evidence="2">
    <location>
        <position position="1"/>
    </location>
</feature>